<feature type="compositionally biased region" description="Basic and acidic residues" evidence="6">
    <location>
        <begin position="88"/>
        <end position="99"/>
    </location>
</feature>
<dbReference type="InterPro" id="IPR000477">
    <property type="entry name" value="RT_dom"/>
</dbReference>
<evidence type="ECO:0000256" key="4">
    <source>
        <dbReference type="ARBA" id="ARBA00022759"/>
    </source>
</evidence>
<dbReference type="Pfam" id="PF17921">
    <property type="entry name" value="Integrase_H2C2"/>
    <property type="match status" value="1"/>
</dbReference>
<dbReference type="InterPro" id="IPR041577">
    <property type="entry name" value="RT_RNaseH_2"/>
</dbReference>
<dbReference type="SUPFAM" id="SSF53098">
    <property type="entry name" value="Ribonuclease H-like"/>
    <property type="match status" value="1"/>
</dbReference>
<dbReference type="SUPFAM" id="SSF50630">
    <property type="entry name" value="Acid proteases"/>
    <property type="match status" value="1"/>
</dbReference>
<evidence type="ECO:0000256" key="5">
    <source>
        <dbReference type="ARBA" id="ARBA00023268"/>
    </source>
</evidence>
<dbReference type="EMBL" id="NBNE01000998">
    <property type="protein sequence ID" value="OWZ16093.1"/>
    <property type="molecule type" value="Genomic_DNA"/>
</dbReference>
<sequence>MDELMQLKKTMSKSVCDYSREFRTLLRMIPFLEHGENEAVPEADVVRMYKMGMPINWQVELHRISRGWDLPSMEAQFELIERNEKESELLRGNRNRNKEQQPQQRSNAKKGNNQGPKNDNQGRANKYCGYCKRNNHNNNECFRDPSSPAYRPRNNSGGGQQPHRHHQPAQSFNGNRRANNSMAAMQEQMEEMAAMMRTLNQRQDDEYAAAQFYETPRHDSMASMEDMAAMTTESAPRMEIEVQIGPVRLTALLDTGCTNSAIDKQTLQSLGDEVVLERENAKFRKADNTVGQTTHRASTTLKLLAFSNTRSCTHSFRVADTLLYPVMLGKDFMWQQRMMIDFEDCTLKAEIAVDEPKKKEPLEGLIATRSLTAEQMETILTLVNKFPELFSGKLGTFRKEPYVIPLKPDAEPYAGKPFPIPMAYFGATRAEIELFSEIEGLVAFGVLTPDSSSEWAAPAFVIPKKDGTMRLVCDFRQLNKRLRRSYYPVRSVPEMIRSVSKPVYISSFDVPLSYYTRLLAKHNRDATAIVVAGLGKFVFNRLPMGVSTAPDEFQASMDELLGDLPYVRVYLDDILVLSESFEEHMEHLRVVKDGIEAIPNKVSAIMDIAPPRHRKDLRRFVGMVNYYRDMFPRRAELFSPLTALLSPAKPFTWSPQLQTAFEAVKAALAATVRLAFPESGKPFQVYTDASQLQLGAVIMQHQRPLVFWSKKCNSAQSLYPANRLELLSIVLLLREFRSLLLGQELHLFTDHLNLTYSTFHDVHMMRWRLEIEEFGPNFHYVPGQVNVVADALSRLPRVTKAATELEERTVDTGCKPSNQDDVANAIPGAAAMNADEDELFNFDMRTLAMEQQKDNTLPKTCQRELGGVQLWVDPQSHKVIVPMGIQSKLLATYHEWLIHPGASTMKNTISQVFTWSTLESDTTKLVDACLACSKAKHPTVRYGKLPAKKAIAWPWYEIAVDSIGPYGKQKFRALTIIDTSTRLIEILPALDGTSAEAAYLLDRHWLNRYPRPMRCIFDAGSEFKKEFQELLDSYGIEHAPTTVRNPQANAVIERVHRVIGDKLRTKTLQTAADWKQFLNNTTFALRSAHHSMMNASPAQRAFGRDIAADWKQFLNNTTFALRAAHHSMMNASPAQ</sequence>
<dbReference type="PANTHER" id="PTHR37984:SF5">
    <property type="entry name" value="PROTEIN NYNRIN-LIKE"/>
    <property type="match status" value="1"/>
</dbReference>
<evidence type="ECO:0000256" key="1">
    <source>
        <dbReference type="ARBA" id="ARBA00022679"/>
    </source>
</evidence>
<evidence type="ECO:0000256" key="2">
    <source>
        <dbReference type="ARBA" id="ARBA00022695"/>
    </source>
</evidence>
<dbReference type="Gene3D" id="1.10.340.70">
    <property type="match status" value="1"/>
</dbReference>
<dbReference type="Pfam" id="PF00078">
    <property type="entry name" value="RVT_1"/>
    <property type="match status" value="1"/>
</dbReference>
<keyword evidence="4" id="KW-0378">Hydrolase</keyword>
<feature type="region of interest" description="Disordered" evidence="6">
    <location>
        <begin position="88"/>
        <end position="176"/>
    </location>
</feature>
<evidence type="ECO:0000259" key="7">
    <source>
        <dbReference type="PROSITE" id="PS50878"/>
    </source>
</evidence>
<dbReference type="SUPFAM" id="SSF56672">
    <property type="entry name" value="DNA/RNA polymerases"/>
    <property type="match status" value="1"/>
</dbReference>
<dbReference type="InterPro" id="IPR043502">
    <property type="entry name" value="DNA/RNA_pol_sf"/>
</dbReference>
<dbReference type="GO" id="GO:0016779">
    <property type="term" value="F:nucleotidyltransferase activity"/>
    <property type="evidence" value="ECO:0007669"/>
    <property type="project" value="UniProtKB-KW"/>
</dbReference>
<evidence type="ECO:0000256" key="6">
    <source>
        <dbReference type="SAM" id="MobiDB-lite"/>
    </source>
</evidence>
<keyword evidence="1" id="KW-0808">Transferase</keyword>
<dbReference type="GO" id="GO:0015074">
    <property type="term" value="P:DNA integration"/>
    <property type="evidence" value="ECO:0007669"/>
    <property type="project" value="InterPro"/>
</dbReference>
<dbReference type="FunFam" id="3.30.70.270:FF:000020">
    <property type="entry name" value="Transposon Tf2-6 polyprotein-like Protein"/>
    <property type="match status" value="1"/>
</dbReference>
<dbReference type="PANTHER" id="PTHR37984">
    <property type="entry name" value="PROTEIN CBG26694"/>
    <property type="match status" value="1"/>
</dbReference>
<dbReference type="GO" id="GO:0003676">
    <property type="term" value="F:nucleic acid binding"/>
    <property type="evidence" value="ECO:0007669"/>
    <property type="project" value="InterPro"/>
</dbReference>
<dbReference type="Gene3D" id="3.30.420.10">
    <property type="entry name" value="Ribonuclease H-like superfamily/Ribonuclease H"/>
    <property type="match status" value="1"/>
</dbReference>
<reference evidence="10" key="1">
    <citation type="submission" date="2017-03" db="EMBL/GenBank/DDBJ databases">
        <title>Phytopthora megakarya and P. palmivora, two closely related causual agents of cacao black pod achieved similar genome size and gene model numbers by different mechanisms.</title>
        <authorList>
            <person name="Ali S."/>
            <person name="Shao J."/>
            <person name="Larry D.J."/>
            <person name="Kronmiller B."/>
            <person name="Shen D."/>
            <person name="Strem M.D."/>
            <person name="Melnick R.L."/>
            <person name="Guiltinan M.J."/>
            <person name="Tyler B.M."/>
            <person name="Meinhardt L.W."/>
            <person name="Bailey B.A."/>
        </authorList>
    </citation>
    <scope>NUCLEOTIDE SEQUENCE [LARGE SCALE GENOMIC DNA]</scope>
    <source>
        <strain evidence="10">zdho120</strain>
    </source>
</reference>
<dbReference type="AlphaFoldDB" id="A0A225WED9"/>
<organism evidence="9 10">
    <name type="scientific">Phytophthora megakarya</name>
    <dbReference type="NCBI Taxonomy" id="4795"/>
    <lineage>
        <taxon>Eukaryota</taxon>
        <taxon>Sar</taxon>
        <taxon>Stramenopiles</taxon>
        <taxon>Oomycota</taxon>
        <taxon>Peronosporomycetes</taxon>
        <taxon>Peronosporales</taxon>
        <taxon>Peronosporaceae</taxon>
        <taxon>Phytophthora</taxon>
    </lineage>
</organism>
<dbReference type="InterPro" id="IPR012337">
    <property type="entry name" value="RNaseH-like_sf"/>
</dbReference>
<evidence type="ECO:0000259" key="8">
    <source>
        <dbReference type="PROSITE" id="PS50994"/>
    </source>
</evidence>
<dbReference type="Pfam" id="PF17919">
    <property type="entry name" value="RT_RNaseH_2"/>
    <property type="match status" value="1"/>
</dbReference>
<dbReference type="PROSITE" id="PS50878">
    <property type="entry name" value="RT_POL"/>
    <property type="match status" value="1"/>
</dbReference>
<dbReference type="GO" id="GO:0004519">
    <property type="term" value="F:endonuclease activity"/>
    <property type="evidence" value="ECO:0007669"/>
    <property type="project" value="UniProtKB-KW"/>
</dbReference>
<feature type="domain" description="Reverse transcriptase" evidence="7">
    <location>
        <begin position="443"/>
        <end position="625"/>
    </location>
</feature>
<dbReference type="InterPro" id="IPR050951">
    <property type="entry name" value="Retrovirus_Pol_polyprotein"/>
</dbReference>
<evidence type="ECO:0000313" key="10">
    <source>
        <dbReference type="Proteomes" id="UP000198211"/>
    </source>
</evidence>
<dbReference type="InterPro" id="IPR001584">
    <property type="entry name" value="Integrase_cat-core"/>
</dbReference>
<dbReference type="Gene3D" id="2.40.70.10">
    <property type="entry name" value="Acid Proteases"/>
    <property type="match status" value="1"/>
</dbReference>
<gene>
    <name evidence="9" type="ORF">PHMEG_00010164</name>
</gene>
<name>A0A225WED9_9STRA</name>
<dbReference type="CDD" id="cd01647">
    <property type="entry name" value="RT_LTR"/>
    <property type="match status" value="1"/>
</dbReference>
<keyword evidence="4" id="KW-0255">Endonuclease</keyword>
<keyword evidence="10" id="KW-1185">Reference proteome</keyword>
<keyword evidence="2" id="KW-0548">Nucleotidyltransferase</keyword>
<feature type="domain" description="Integrase catalytic" evidence="8">
    <location>
        <begin position="942"/>
        <end position="1105"/>
    </location>
</feature>
<dbReference type="InterPro" id="IPR043128">
    <property type="entry name" value="Rev_trsase/Diguanyl_cyclase"/>
</dbReference>
<accession>A0A225WED9</accession>
<dbReference type="InterPro" id="IPR036397">
    <property type="entry name" value="RNaseH_sf"/>
</dbReference>
<dbReference type="OrthoDB" id="124034at2759"/>
<dbReference type="InterPro" id="IPR021109">
    <property type="entry name" value="Peptidase_aspartic_dom_sf"/>
</dbReference>
<dbReference type="CDD" id="cd09274">
    <property type="entry name" value="RNase_HI_RT_Ty3"/>
    <property type="match status" value="1"/>
</dbReference>
<dbReference type="Proteomes" id="UP000198211">
    <property type="component" value="Unassembled WGS sequence"/>
</dbReference>
<dbReference type="STRING" id="4795.A0A225WED9"/>
<comment type="caution">
    <text evidence="9">The sequence shown here is derived from an EMBL/GenBank/DDBJ whole genome shotgun (WGS) entry which is preliminary data.</text>
</comment>
<evidence type="ECO:0000313" key="9">
    <source>
        <dbReference type="EMBL" id="OWZ16093.1"/>
    </source>
</evidence>
<proteinExistence type="predicted"/>
<feature type="compositionally biased region" description="Polar residues" evidence="6">
    <location>
        <begin position="100"/>
        <end position="123"/>
    </location>
</feature>
<dbReference type="CDD" id="cd00303">
    <property type="entry name" value="retropepsin_like"/>
    <property type="match status" value="1"/>
</dbReference>
<keyword evidence="3" id="KW-0540">Nuclease</keyword>
<keyword evidence="5" id="KW-0511">Multifunctional enzyme</keyword>
<dbReference type="Gene3D" id="3.10.10.10">
    <property type="entry name" value="HIV Type 1 Reverse Transcriptase, subunit A, domain 1"/>
    <property type="match status" value="1"/>
</dbReference>
<dbReference type="Gene3D" id="3.30.70.270">
    <property type="match status" value="2"/>
</dbReference>
<dbReference type="InterPro" id="IPR041588">
    <property type="entry name" value="Integrase_H2C2"/>
</dbReference>
<evidence type="ECO:0000256" key="3">
    <source>
        <dbReference type="ARBA" id="ARBA00022722"/>
    </source>
</evidence>
<dbReference type="PROSITE" id="PS50994">
    <property type="entry name" value="INTEGRASE"/>
    <property type="match status" value="1"/>
</dbReference>
<protein>
    <submittedName>
        <fullName evidence="9">Pol Polyprotein</fullName>
    </submittedName>
</protein>